<dbReference type="Proteomes" id="UP000041254">
    <property type="component" value="Unassembled WGS sequence"/>
</dbReference>
<evidence type="ECO:0000256" key="1">
    <source>
        <dbReference type="SAM" id="MobiDB-lite"/>
    </source>
</evidence>
<gene>
    <name evidence="2" type="ORF">Vbra_4361</name>
</gene>
<name>A0A0G4FAU0_VITBC</name>
<feature type="compositionally biased region" description="Basic and acidic residues" evidence="1">
    <location>
        <begin position="477"/>
        <end position="505"/>
    </location>
</feature>
<feature type="compositionally biased region" description="Low complexity" evidence="1">
    <location>
        <begin position="533"/>
        <end position="547"/>
    </location>
</feature>
<proteinExistence type="predicted"/>
<dbReference type="AlphaFoldDB" id="A0A0G4FAU0"/>
<evidence type="ECO:0000313" key="3">
    <source>
        <dbReference type="Proteomes" id="UP000041254"/>
    </source>
</evidence>
<feature type="region of interest" description="Disordered" evidence="1">
    <location>
        <begin position="477"/>
        <end position="549"/>
    </location>
</feature>
<feature type="compositionally biased region" description="Basic and acidic residues" evidence="1">
    <location>
        <begin position="364"/>
        <end position="374"/>
    </location>
</feature>
<feature type="region of interest" description="Disordered" evidence="1">
    <location>
        <begin position="576"/>
        <end position="669"/>
    </location>
</feature>
<organism evidence="2 3">
    <name type="scientific">Vitrella brassicaformis (strain CCMP3155)</name>
    <dbReference type="NCBI Taxonomy" id="1169540"/>
    <lineage>
        <taxon>Eukaryota</taxon>
        <taxon>Sar</taxon>
        <taxon>Alveolata</taxon>
        <taxon>Colpodellida</taxon>
        <taxon>Vitrellaceae</taxon>
        <taxon>Vitrella</taxon>
    </lineage>
</organism>
<feature type="region of interest" description="Disordered" evidence="1">
    <location>
        <begin position="1"/>
        <end position="49"/>
    </location>
</feature>
<feature type="compositionally biased region" description="Pro residues" evidence="1">
    <location>
        <begin position="642"/>
        <end position="656"/>
    </location>
</feature>
<feature type="compositionally biased region" description="Basic and acidic residues" evidence="1">
    <location>
        <begin position="35"/>
        <end position="45"/>
    </location>
</feature>
<accession>A0A0G4FAU0</accession>
<feature type="region of interest" description="Disordered" evidence="1">
    <location>
        <begin position="256"/>
        <end position="374"/>
    </location>
</feature>
<feature type="compositionally biased region" description="Low complexity" evidence="1">
    <location>
        <begin position="100"/>
        <end position="113"/>
    </location>
</feature>
<keyword evidence="3" id="KW-1185">Reference proteome</keyword>
<evidence type="ECO:0000313" key="2">
    <source>
        <dbReference type="EMBL" id="CEM09763.1"/>
    </source>
</evidence>
<dbReference type="VEuPathDB" id="CryptoDB:Vbra_4361"/>
<protein>
    <submittedName>
        <fullName evidence="2">Uncharacterized protein</fullName>
    </submittedName>
</protein>
<dbReference type="EMBL" id="CDMY01000395">
    <property type="protein sequence ID" value="CEM09763.1"/>
    <property type="molecule type" value="Genomic_DNA"/>
</dbReference>
<dbReference type="InParanoid" id="A0A0G4FAU0"/>
<reference evidence="2 3" key="1">
    <citation type="submission" date="2014-11" db="EMBL/GenBank/DDBJ databases">
        <authorList>
            <person name="Zhu J."/>
            <person name="Qi W."/>
            <person name="Song R."/>
        </authorList>
    </citation>
    <scope>NUCLEOTIDE SEQUENCE [LARGE SCALE GENOMIC DNA]</scope>
</reference>
<feature type="compositionally biased region" description="Basic and acidic residues" evidence="1">
    <location>
        <begin position="285"/>
        <end position="298"/>
    </location>
</feature>
<sequence length="756" mass="82503">MKRATFEGVIPSLPLTKLTRPGPSPPTRRRRLVRKRDPTLSHDARPQAGSRLAMAVGGGLLCRLKSRTTPQRERDTPSRGLLHVGRSHMEGFTSPRCRDTPSTIPSSSPPISSRVPTRGQTRRGLSRTPRGDEALTGAHLQGGGRITARRPGTAPSPKTTRRFADDIPTGVVSHRCNVLSRQGSSSSPSPIPEDTPRPPRPPARIPRVSQPIPPGLSQEQPLPAFNVRLPVRGTRYFEKRRERRVVVQAQEFQQEDETAIVKDTAPPPPPSSPSPAAVAAAGTEGGEHPQEAGEKERPLPALEAGVPAAEGQIDETLGSVFVTQMETPRLPDDKEQHQPPISTVDRPTLEPPEGLQVALEEPGADERREEDQKGRMAIDNESYAESSSPPFSIADVGYRLARLRPATRPVNTTWLLRVTKKLERGEIHPAGLRKALQPRRDESNFPLPSQFACFLPARVFARPSGWDIGAPHIPLEERLDTEEKRKQEIADRARGVGDNLPRDIDGTSAKPHSRVTFAVEKKEDSNDGDGATPQAASGSPASPQAPSLTPLVTPISRIFRRVHLLTAATSRFRASKQTIVSREDDALSQAPSVTEPSPCSSPKPAAPTHHQPEESETGSGSAAFVAGPYVPLTPGKRGAMANPPPSPNTTPCPPRASSPVSTEEEEQPKWVRRLIRQHRQLRRHIFGQLDGRRNGGQCVRRHTHEGYEDGPERTILEELSFLKRQRSLWDNGGSRAGRGHKAGAIGVRVTRWSNPA</sequence>
<feature type="compositionally biased region" description="Pro residues" evidence="1">
    <location>
        <begin position="189"/>
        <end position="204"/>
    </location>
</feature>
<feature type="region of interest" description="Disordered" evidence="1">
    <location>
        <begin position="89"/>
        <end position="224"/>
    </location>
</feature>